<sequence length="181" mass="20427">MQLRSCRLTIRFSYPHVIDLRDMIKVIQDNAYIVPRDLPPSPPGSIVIGSFTASKDSIVFEFNNSSGVMSFSVSSFDEIPKAVSDFKEIVKELRLGDIDFIELVSEILVKGNLKLDCKLFGKELSGFEITEENSLIRLSNYPALRNTYVLTIIYKFKEIGETDKFLSETKKVIDSVTSNIS</sequence>
<dbReference type="OrthoDB" id="44144at2157"/>
<dbReference type="Proteomes" id="UP000060043">
    <property type="component" value="Chromosome"/>
</dbReference>
<accession>A0A0U3GWC8</accession>
<protein>
    <submittedName>
        <fullName evidence="2">Uncharacterized protein</fullName>
    </submittedName>
</protein>
<dbReference type="EMBL" id="CP013694">
    <property type="protein sequence ID" value="ALU30620.1"/>
    <property type="molecule type" value="Genomic_DNA"/>
</dbReference>
<proteinExistence type="predicted"/>
<dbReference type="EMBL" id="CP013695">
    <property type="protein sequence ID" value="ALU32632.1"/>
    <property type="molecule type" value="Genomic_DNA"/>
</dbReference>
<dbReference type="GeneID" id="14552524"/>
<evidence type="ECO:0000313" key="4">
    <source>
        <dbReference type="Proteomes" id="UP000065473"/>
    </source>
</evidence>
<dbReference type="Proteomes" id="UP000065473">
    <property type="component" value="Chromosome"/>
</dbReference>
<name>A0A0U3GWC8_9CREN</name>
<gene>
    <name evidence="1" type="ORF">ATY89_08040</name>
    <name evidence="2" type="ORF">ATZ20_11060</name>
</gene>
<dbReference type="AlphaFoldDB" id="A0A0U3GWC8"/>
<evidence type="ECO:0000313" key="1">
    <source>
        <dbReference type="EMBL" id="ALU30620.1"/>
    </source>
</evidence>
<evidence type="ECO:0000313" key="2">
    <source>
        <dbReference type="EMBL" id="ALU32632.1"/>
    </source>
</evidence>
<reference evidence="3 4" key="1">
    <citation type="submission" date="2015-12" db="EMBL/GenBank/DDBJ databases">
        <title>A stable core within a dynamic pangenome in Sulfolobus acidocaldarius.</title>
        <authorList>
            <person name="Anderson R."/>
            <person name="Kouris A."/>
            <person name="Seward C."/>
            <person name="Campbell K."/>
            <person name="Whitaker R."/>
        </authorList>
    </citation>
    <scope>NUCLEOTIDE SEQUENCE [LARGE SCALE GENOMIC DNA]</scope>
    <source>
        <strain evidence="1 4">GG12-C01-09</strain>
        <strain evidence="2 3">NG05B_CO5_07</strain>
    </source>
</reference>
<dbReference type="OMA" id="RKNVRIN"/>
<evidence type="ECO:0000313" key="3">
    <source>
        <dbReference type="Proteomes" id="UP000060043"/>
    </source>
</evidence>
<organism evidence="2 3">
    <name type="scientific">Sulfolobus acidocaldarius</name>
    <dbReference type="NCBI Taxonomy" id="2285"/>
    <lineage>
        <taxon>Archaea</taxon>
        <taxon>Thermoproteota</taxon>
        <taxon>Thermoprotei</taxon>
        <taxon>Sulfolobales</taxon>
        <taxon>Sulfolobaceae</taxon>
        <taxon>Sulfolobus</taxon>
    </lineage>
</organism>
<dbReference type="RefSeq" id="WP_011278807.1">
    <property type="nucleotide sequence ID" value="NZ_BHWZ01000006.1"/>
</dbReference>